<sequence length="126" mass="14109">MVLRMAILTDDAGETFWNVPRPRFRLAIYPDPSLSMGLSDSGLQSAFFLCLVDPFLIILVDRFPLGPLPVCISLHALFLKALEGYTLPLQLAERLSSDSHASRYQAFLTLVVSLIKHMLFEQNVDA</sequence>
<comment type="caution">
    <text evidence="1">The sequence shown here is derived from an EMBL/GenBank/DDBJ whole genome shotgun (WGS) entry which is preliminary data.</text>
</comment>
<evidence type="ECO:0000313" key="1">
    <source>
        <dbReference type="EMBL" id="VEL43106.1"/>
    </source>
</evidence>
<name>A0A448XRF9_9PLAT</name>
<dbReference type="EMBL" id="CAAALY010278859">
    <property type="protein sequence ID" value="VEL43106.1"/>
    <property type="molecule type" value="Genomic_DNA"/>
</dbReference>
<dbReference type="Proteomes" id="UP000784294">
    <property type="component" value="Unassembled WGS sequence"/>
</dbReference>
<protein>
    <submittedName>
        <fullName evidence="1">Uncharacterized protein</fullName>
    </submittedName>
</protein>
<proteinExistence type="predicted"/>
<reference evidence="1" key="1">
    <citation type="submission" date="2018-11" db="EMBL/GenBank/DDBJ databases">
        <authorList>
            <consortium name="Pathogen Informatics"/>
        </authorList>
    </citation>
    <scope>NUCLEOTIDE SEQUENCE</scope>
</reference>
<keyword evidence="2" id="KW-1185">Reference proteome</keyword>
<dbReference type="AlphaFoldDB" id="A0A448XRF9"/>
<evidence type="ECO:0000313" key="2">
    <source>
        <dbReference type="Proteomes" id="UP000784294"/>
    </source>
</evidence>
<organism evidence="1 2">
    <name type="scientific">Protopolystoma xenopodis</name>
    <dbReference type="NCBI Taxonomy" id="117903"/>
    <lineage>
        <taxon>Eukaryota</taxon>
        <taxon>Metazoa</taxon>
        <taxon>Spiralia</taxon>
        <taxon>Lophotrochozoa</taxon>
        <taxon>Platyhelminthes</taxon>
        <taxon>Monogenea</taxon>
        <taxon>Polyopisthocotylea</taxon>
        <taxon>Polystomatidea</taxon>
        <taxon>Polystomatidae</taxon>
        <taxon>Protopolystoma</taxon>
    </lineage>
</organism>
<gene>
    <name evidence="1" type="ORF">PXEA_LOCUS36546</name>
</gene>
<accession>A0A448XRF9</accession>